<accession>A0A2P2K3D4</accession>
<evidence type="ECO:0000313" key="2">
    <source>
        <dbReference type="EMBL" id="MBX00237.1"/>
    </source>
</evidence>
<dbReference type="EMBL" id="GGEC01019753">
    <property type="protein sequence ID" value="MBX00237.1"/>
    <property type="molecule type" value="Transcribed_RNA"/>
</dbReference>
<evidence type="ECO:0000256" key="1">
    <source>
        <dbReference type="SAM" id="MobiDB-lite"/>
    </source>
</evidence>
<feature type="compositionally biased region" description="Polar residues" evidence="1">
    <location>
        <begin position="1"/>
        <end position="10"/>
    </location>
</feature>
<reference evidence="2" key="1">
    <citation type="submission" date="2018-02" db="EMBL/GenBank/DDBJ databases">
        <title>Rhizophora mucronata_Transcriptome.</title>
        <authorList>
            <person name="Meera S.P."/>
            <person name="Sreeshan A."/>
            <person name="Augustine A."/>
        </authorList>
    </citation>
    <scope>NUCLEOTIDE SEQUENCE</scope>
    <source>
        <tissue evidence="2">Leaf</tissue>
    </source>
</reference>
<proteinExistence type="predicted"/>
<dbReference type="AlphaFoldDB" id="A0A2P2K3D4"/>
<sequence length="60" mass="6875">MQTRVANSMSRESKDNSRNGAVSQRLQFQMGADRKQHVVLKIKQGGQLSVILFRFIKINK</sequence>
<feature type="region of interest" description="Disordered" evidence="1">
    <location>
        <begin position="1"/>
        <end position="27"/>
    </location>
</feature>
<organism evidence="2">
    <name type="scientific">Rhizophora mucronata</name>
    <name type="common">Asiatic mangrove</name>
    <dbReference type="NCBI Taxonomy" id="61149"/>
    <lineage>
        <taxon>Eukaryota</taxon>
        <taxon>Viridiplantae</taxon>
        <taxon>Streptophyta</taxon>
        <taxon>Embryophyta</taxon>
        <taxon>Tracheophyta</taxon>
        <taxon>Spermatophyta</taxon>
        <taxon>Magnoliopsida</taxon>
        <taxon>eudicotyledons</taxon>
        <taxon>Gunneridae</taxon>
        <taxon>Pentapetalae</taxon>
        <taxon>rosids</taxon>
        <taxon>fabids</taxon>
        <taxon>Malpighiales</taxon>
        <taxon>Rhizophoraceae</taxon>
        <taxon>Rhizophora</taxon>
    </lineage>
</organism>
<feature type="compositionally biased region" description="Polar residues" evidence="1">
    <location>
        <begin position="18"/>
        <end position="27"/>
    </location>
</feature>
<name>A0A2P2K3D4_RHIMU</name>
<protein>
    <submittedName>
        <fullName evidence="2">Uncharacterized protein</fullName>
    </submittedName>
</protein>